<evidence type="ECO:0000313" key="4">
    <source>
        <dbReference type="Proteomes" id="UP000291000"/>
    </source>
</evidence>
<sequence length="303" mass="33774">MEEMSGESVVSSAVPAAATRTTSFKGTSPSSKYVKLNVGGALYYTTMQTLTKQDTMLKAMFSGRMEVLTDSEGKPSVLGRGCASCRGLPSSSEEQHKTGSGFLLCSVLPDVEGALSQNKDTYEPFCKVPVITSSKEEQKLIATSNKPAVKLLYNRSNNKYSYTSNSDDNMLKNIELFDKLSLRFNGRVLFIKDVIGDEICCWSFYGQGRKIAEVCCTSIVYATEKKQTKVEFPEARIYEETLNILLYEAQDGRGPDNALLEATGGAAGRSHHLDEDEERERERIERVRRIHIKRPDDRAHLHQ</sequence>
<dbReference type="GO" id="GO:0005654">
    <property type="term" value="C:nucleoplasm"/>
    <property type="evidence" value="ECO:0007669"/>
    <property type="project" value="Ensembl"/>
</dbReference>
<dbReference type="AlphaFoldDB" id="A0A452ETV8"/>
<feature type="region of interest" description="Disordered" evidence="1">
    <location>
        <begin position="257"/>
        <end position="282"/>
    </location>
</feature>
<gene>
    <name evidence="3" type="primary">KCTD10</name>
</gene>
<dbReference type="SUPFAM" id="SSF54695">
    <property type="entry name" value="POZ domain"/>
    <property type="match status" value="1"/>
</dbReference>
<dbReference type="Gene3D" id="3.30.710.10">
    <property type="entry name" value="Potassium Channel Kv1.1, Chain A"/>
    <property type="match status" value="1"/>
</dbReference>
<proteinExistence type="predicted"/>
<dbReference type="GO" id="GO:0031463">
    <property type="term" value="C:Cul3-RING ubiquitin ligase complex"/>
    <property type="evidence" value="ECO:0007669"/>
    <property type="project" value="TreeGrafter"/>
</dbReference>
<name>A0A452ETV8_CAPHI</name>
<dbReference type="GO" id="GO:0016567">
    <property type="term" value="P:protein ubiquitination"/>
    <property type="evidence" value="ECO:0007669"/>
    <property type="project" value="TreeGrafter"/>
</dbReference>
<dbReference type="STRING" id="9925.ENSCHIP00000015278"/>
<dbReference type="GO" id="GO:0042802">
    <property type="term" value="F:identical protein binding"/>
    <property type="evidence" value="ECO:0007669"/>
    <property type="project" value="Ensembl"/>
</dbReference>
<keyword evidence="4" id="KW-1185">Reference proteome</keyword>
<dbReference type="EMBL" id="LWLT01000018">
    <property type="status" value="NOT_ANNOTATED_CDS"/>
    <property type="molecule type" value="Genomic_DNA"/>
</dbReference>
<feature type="domain" description="Potassium channel tetramerisation-type BTB" evidence="2">
    <location>
        <begin position="34"/>
        <end position="71"/>
    </location>
</feature>
<dbReference type="GO" id="GO:0005829">
    <property type="term" value="C:cytosol"/>
    <property type="evidence" value="ECO:0007669"/>
    <property type="project" value="Ensembl"/>
</dbReference>
<protein>
    <submittedName>
        <fullName evidence="3">Potassium channel tetramerization domain containing 10</fullName>
    </submittedName>
</protein>
<organism evidence="3 4">
    <name type="scientific">Capra hircus</name>
    <name type="common">Goat</name>
    <dbReference type="NCBI Taxonomy" id="9925"/>
    <lineage>
        <taxon>Eukaryota</taxon>
        <taxon>Metazoa</taxon>
        <taxon>Chordata</taxon>
        <taxon>Craniata</taxon>
        <taxon>Vertebrata</taxon>
        <taxon>Euteleostomi</taxon>
        <taxon>Mammalia</taxon>
        <taxon>Eutheria</taxon>
        <taxon>Laurasiatheria</taxon>
        <taxon>Artiodactyla</taxon>
        <taxon>Ruminantia</taxon>
        <taxon>Pecora</taxon>
        <taxon>Bovidae</taxon>
        <taxon>Caprinae</taxon>
        <taxon>Capra</taxon>
    </lineage>
</organism>
<dbReference type="InterPro" id="IPR011333">
    <property type="entry name" value="SKP1/BTB/POZ_sf"/>
</dbReference>
<dbReference type="GO" id="GO:0035024">
    <property type="term" value="P:negative regulation of Rho protein signal transduction"/>
    <property type="evidence" value="ECO:0007669"/>
    <property type="project" value="TreeGrafter"/>
</dbReference>
<dbReference type="GO" id="GO:0043161">
    <property type="term" value="P:proteasome-mediated ubiquitin-dependent protein catabolic process"/>
    <property type="evidence" value="ECO:0007669"/>
    <property type="project" value="TreeGrafter"/>
</dbReference>
<dbReference type="InterPro" id="IPR045068">
    <property type="entry name" value="BACURD1-3"/>
</dbReference>
<dbReference type="PANTHER" id="PTHR11145">
    <property type="entry name" value="BTB/POZ DOMAIN-CONTAINING ADAPTER FOR CUL3-MEDIATED RHOA DEGRADATION PROTEIN FAMILY MEMBER"/>
    <property type="match status" value="1"/>
</dbReference>
<reference evidence="3" key="2">
    <citation type="submission" date="2025-08" db="UniProtKB">
        <authorList>
            <consortium name="Ensembl"/>
        </authorList>
    </citation>
    <scope>IDENTIFICATION</scope>
</reference>
<evidence type="ECO:0000313" key="3">
    <source>
        <dbReference type="Ensembl" id="ENSCHIP00000015278.1"/>
    </source>
</evidence>
<evidence type="ECO:0000259" key="2">
    <source>
        <dbReference type="Pfam" id="PF02214"/>
    </source>
</evidence>
<dbReference type="InterPro" id="IPR003131">
    <property type="entry name" value="T1-type_BTB"/>
</dbReference>
<reference evidence="3" key="3">
    <citation type="submission" date="2025-09" db="UniProtKB">
        <authorList>
            <consortium name="Ensembl"/>
        </authorList>
    </citation>
    <scope>IDENTIFICATION</scope>
</reference>
<dbReference type="Pfam" id="PF02214">
    <property type="entry name" value="BTB_2"/>
    <property type="match status" value="1"/>
</dbReference>
<dbReference type="GeneTree" id="ENSGT00950000183143"/>
<dbReference type="Proteomes" id="UP000291000">
    <property type="component" value="Chromosome 17"/>
</dbReference>
<dbReference type="GO" id="GO:0004842">
    <property type="term" value="F:ubiquitin-protein transferase activity"/>
    <property type="evidence" value="ECO:0007669"/>
    <property type="project" value="TreeGrafter"/>
</dbReference>
<dbReference type="PANTHER" id="PTHR11145:SF14">
    <property type="entry name" value="BTB_POZ DOMAIN-CONTAINING ADAPTER FOR CUL3-MEDIATED RHOA DEGRADATION PROTEIN 3"/>
    <property type="match status" value="1"/>
</dbReference>
<reference evidence="3 4" key="1">
    <citation type="submission" date="2016-04" db="EMBL/GenBank/DDBJ databases">
        <title>Polished mammalian reference genomes with single-molecule sequencing and chromosome conformation capture applied to the Capra hircus genome.</title>
        <authorList>
            <person name="Bickhart D.M."/>
            <person name="Koren S."/>
            <person name="Rosen B."/>
            <person name="Hastie A."/>
            <person name="Liachko I."/>
            <person name="Sullivan S.T."/>
            <person name="Burton J."/>
            <person name="Sayre B.L."/>
            <person name="Huson H.J."/>
            <person name="Lee J."/>
            <person name="Lam E."/>
            <person name="Kelley C.M."/>
            <person name="Hutchison J.L."/>
            <person name="Zhou Y."/>
            <person name="Sun J."/>
            <person name="Crisa A."/>
            <person name="Schwartz J.C."/>
            <person name="Hammond J.A."/>
            <person name="Schroeder S.G."/>
            <person name="Liu G.E."/>
            <person name="Dunham M."/>
            <person name="Shendure J."/>
            <person name="Sonstegard T.S."/>
            <person name="Phillippy A.M."/>
            <person name="Van Tassell C.P."/>
            <person name="Smith T.P."/>
        </authorList>
    </citation>
    <scope>NUCLEOTIDE SEQUENCE [LARGE SCALE GENOMIC DNA]</scope>
</reference>
<dbReference type="Bgee" id="ENSCHIG00000015979">
    <property type="expression patterns" value="Expressed in uterine horn and 16 other cell types or tissues"/>
</dbReference>
<dbReference type="OMA" id="AGWILID"/>
<dbReference type="GO" id="GO:0051260">
    <property type="term" value="P:protein homooligomerization"/>
    <property type="evidence" value="ECO:0007669"/>
    <property type="project" value="InterPro"/>
</dbReference>
<accession>A0A452ETV8</accession>
<evidence type="ECO:0000256" key="1">
    <source>
        <dbReference type="SAM" id="MobiDB-lite"/>
    </source>
</evidence>
<dbReference type="GO" id="GO:0005112">
    <property type="term" value="F:Notch binding"/>
    <property type="evidence" value="ECO:0007669"/>
    <property type="project" value="Ensembl"/>
</dbReference>
<dbReference type="GO" id="GO:0005886">
    <property type="term" value="C:plasma membrane"/>
    <property type="evidence" value="ECO:0007669"/>
    <property type="project" value="Ensembl"/>
</dbReference>
<dbReference type="Ensembl" id="ENSCHIT00000023080.1">
    <property type="protein sequence ID" value="ENSCHIP00000015278.1"/>
    <property type="gene ID" value="ENSCHIG00000015979.1"/>
</dbReference>